<dbReference type="EMBL" id="JBHSAQ010000006">
    <property type="protein sequence ID" value="MFC3958584.1"/>
    <property type="molecule type" value="Genomic_DNA"/>
</dbReference>
<dbReference type="SUPFAM" id="SSF53756">
    <property type="entry name" value="UDP-Glycosyltransferase/glycogen phosphorylase"/>
    <property type="match status" value="1"/>
</dbReference>
<evidence type="ECO:0000259" key="1">
    <source>
        <dbReference type="Pfam" id="PF00534"/>
    </source>
</evidence>
<dbReference type="AlphaFoldDB" id="A0ABD5NN95"/>
<dbReference type="PANTHER" id="PTHR45947">
    <property type="entry name" value="SULFOQUINOVOSYL TRANSFERASE SQD2"/>
    <property type="match status" value="1"/>
</dbReference>
<dbReference type="GeneID" id="73903634"/>
<gene>
    <name evidence="3" type="ORF">ACFOUR_09420</name>
</gene>
<sequence>MPRVLYYGSSTQVHSGASQWMFRLADRMRERGHRTLAALPADGGIAEWYHEAGVPTVRCWSKPLSRRRSLFGQLRYPAALFDAVADLRSVIRAHDVDIVHVNEVTYLAGLLAGRVSDVETVCHVRICRTSSPMRNVLGSLAYRFSDRVVCVSDRVAECLFRDLGFDGPRVTVVRDGLPSPERFESLPDGRRFRATFDIDEDAFLVVNVSKLIRNKGQDRVLDAAGRTWDEDIVYAIVGGDVDGHEAYAASLRRRGAGLENVAMTGFYPDLTEVLGAADALIHVPRHEDPFPGVVLEGMAAGLPVIGSTSGGIPEQIDDGETGYLVDQRGDTETIVGHIRRLAAEPTLRSRLGRTGADRAFDRFDPDAYFDEMDGLYRQLSDEPRVRAYSS</sequence>
<dbReference type="Pfam" id="PF13579">
    <property type="entry name" value="Glyco_trans_4_4"/>
    <property type="match status" value="1"/>
</dbReference>
<proteinExistence type="predicted"/>
<feature type="domain" description="Glycosyl transferase family 1" evidence="1">
    <location>
        <begin position="192"/>
        <end position="356"/>
    </location>
</feature>
<feature type="domain" description="Glycosyltransferase subfamily 4-like N-terminal" evidence="2">
    <location>
        <begin position="16"/>
        <end position="175"/>
    </location>
</feature>
<dbReference type="PANTHER" id="PTHR45947:SF3">
    <property type="entry name" value="SULFOQUINOVOSYL TRANSFERASE SQD2"/>
    <property type="match status" value="1"/>
</dbReference>
<dbReference type="Proteomes" id="UP001595846">
    <property type="component" value="Unassembled WGS sequence"/>
</dbReference>
<evidence type="ECO:0000313" key="4">
    <source>
        <dbReference type="Proteomes" id="UP001595846"/>
    </source>
</evidence>
<dbReference type="Pfam" id="PF00534">
    <property type="entry name" value="Glycos_transf_1"/>
    <property type="match status" value="1"/>
</dbReference>
<dbReference type="RefSeq" id="WP_256530925.1">
    <property type="nucleotide sequence ID" value="NZ_CP101824.1"/>
</dbReference>
<organism evidence="3 4">
    <name type="scientific">Halovivax cerinus</name>
    <dbReference type="NCBI Taxonomy" id="1487865"/>
    <lineage>
        <taxon>Archaea</taxon>
        <taxon>Methanobacteriati</taxon>
        <taxon>Methanobacteriota</taxon>
        <taxon>Stenosarchaea group</taxon>
        <taxon>Halobacteria</taxon>
        <taxon>Halobacteriales</taxon>
        <taxon>Natrialbaceae</taxon>
        <taxon>Halovivax</taxon>
    </lineage>
</organism>
<comment type="caution">
    <text evidence="3">The sequence shown here is derived from an EMBL/GenBank/DDBJ whole genome shotgun (WGS) entry which is preliminary data.</text>
</comment>
<name>A0ABD5NN95_9EURY</name>
<accession>A0ABD5NN95</accession>
<dbReference type="CDD" id="cd03801">
    <property type="entry name" value="GT4_PimA-like"/>
    <property type="match status" value="1"/>
</dbReference>
<evidence type="ECO:0000259" key="2">
    <source>
        <dbReference type="Pfam" id="PF13579"/>
    </source>
</evidence>
<dbReference type="GO" id="GO:0016757">
    <property type="term" value="F:glycosyltransferase activity"/>
    <property type="evidence" value="ECO:0007669"/>
    <property type="project" value="UniProtKB-KW"/>
</dbReference>
<dbReference type="EC" id="2.4.-.-" evidence="3"/>
<keyword evidence="4" id="KW-1185">Reference proteome</keyword>
<reference evidence="3 4" key="1">
    <citation type="journal article" date="2019" name="Int. J. Syst. Evol. Microbiol.">
        <title>The Global Catalogue of Microorganisms (GCM) 10K type strain sequencing project: providing services to taxonomists for standard genome sequencing and annotation.</title>
        <authorList>
            <consortium name="The Broad Institute Genomics Platform"/>
            <consortium name="The Broad Institute Genome Sequencing Center for Infectious Disease"/>
            <person name="Wu L."/>
            <person name="Ma J."/>
        </authorList>
    </citation>
    <scope>NUCLEOTIDE SEQUENCE [LARGE SCALE GENOMIC DNA]</scope>
    <source>
        <strain evidence="3 4">IBRC-M 10256</strain>
    </source>
</reference>
<keyword evidence="3" id="KW-0328">Glycosyltransferase</keyword>
<dbReference type="InterPro" id="IPR028098">
    <property type="entry name" value="Glyco_trans_4-like_N"/>
</dbReference>
<evidence type="ECO:0000313" key="3">
    <source>
        <dbReference type="EMBL" id="MFC3958584.1"/>
    </source>
</evidence>
<keyword evidence="3" id="KW-0808">Transferase</keyword>
<dbReference type="InterPro" id="IPR001296">
    <property type="entry name" value="Glyco_trans_1"/>
</dbReference>
<dbReference type="Gene3D" id="3.40.50.2000">
    <property type="entry name" value="Glycogen Phosphorylase B"/>
    <property type="match status" value="2"/>
</dbReference>
<dbReference type="InterPro" id="IPR050194">
    <property type="entry name" value="Glycosyltransferase_grp1"/>
</dbReference>
<protein>
    <submittedName>
        <fullName evidence="3">Glycosyltransferase family 4 protein</fullName>
        <ecNumber evidence="3">2.4.-.-</ecNumber>
    </submittedName>
</protein>